<evidence type="ECO:0000259" key="3">
    <source>
        <dbReference type="PROSITE" id="PS50069"/>
    </source>
</evidence>
<evidence type="ECO:0000313" key="5">
    <source>
        <dbReference type="WBParaSite" id="PSAMB.scaffold19525size810.g37889.t1"/>
    </source>
</evidence>
<dbReference type="InterPro" id="IPR045093">
    <property type="entry name" value="Cullin"/>
</dbReference>
<accession>A0A914VGD4</accession>
<dbReference type="InterPro" id="IPR036317">
    <property type="entry name" value="Cullin_homology_sf"/>
</dbReference>
<dbReference type="GO" id="GO:0006511">
    <property type="term" value="P:ubiquitin-dependent protein catabolic process"/>
    <property type="evidence" value="ECO:0007669"/>
    <property type="project" value="InterPro"/>
</dbReference>
<dbReference type="InterPro" id="IPR001373">
    <property type="entry name" value="Cullin_N"/>
</dbReference>
<dbReference type="GO" id="GO:0031625">
    <property type="term" value="F:ubiquitin protein ligase binding"/>
    <property type="evidence" value="ECO:0007669"/>
    <property type="project" value="InterPro"/>
</dbReference>
<evidence type="ECO:0000256" key="2">
    <source>
        <dbReference type="RuleBase" id="RU003829"/>
    </source>
</evidence>
<dbReference type="SMART" id="SM00182">
    <property type="entry name" value="CULLIN"/>
    <property type="match status" value="1"/>
</dbReference>
<evidence type="ECO:0000256" key="1">
    <source>
        <dbReference type="PROSITE-ProRule" id="PRU00330"/>
    </source>
</evidence>
<keyword evidence="4" id="KW-1185">Reference proteome</keyword>
<dbReference type="PANTHER" id="PTHR11932">
    <property type="entry name" value="CULLIN"/>
    <property type="match status" value="1"/>
</dbReference>
<comment type="similarity">
    <text evidence="1 2">Belongs to the cullin family.</text>
</comment>
<dbReference type="InterPro" id="IPR016158">
    <property type="entry name" value="Cullin_homology"/>
</dbReference>
<organism evidence="4 5">
    <name type="scientific">Plectus sambesii</name>
    <dbReference type="NCBI Taxonomy" id="2011161"/>
    <lineage>
        <taxon>Eukaryota</taxon>
        <taxon>Metazoa</taxon>
        <taxon>Ecdysozoa</taxon>
        <taxon>Nematoda</taxon>
        <taxon>Chromadorea</taxon>
        <taxon>Plectida</taxon>
        <taxon>Plectina</taxon>
        <taxon>Plectoidea</taxon>
        <taxon>Plectidae</taxon>
        <taxon>Plectus</taxon>
    </lineage>
</organism>
<dbReference type="SUPFAM" id="SSF75632">
    <property type="entry name" value="Cullin homology domain"/>
    <property type="match status" value="1"/>
</dbReference>
<feature type="domain" description="Cullin family profile" evidence="3">
    <location>
        <begin position="1"/>
        <end position="86"/>
    </location>
</feature>
<dbReference type="Gene3D" id="1.20.1310.10">
    <property type="entry name" value="Cullin Repeats"/>
    <property type="match status" value="1"/>
</dbReference>
<proteinExistence type="inferred from homology"/>
<name>A0A914VGD4_9BILA</name>
<protein>
    <submittedName>
        <fullName evidence="5">Cullin family profile domain-containing protein</fullName>
    </submittedName>
</protein>
<reference evidence="5" key="1">
    <citation type="submission" date="2022-11" db="UniProtKB">
        <authorList>
            <consortium name="WormBaseParasite"/>
        </authorList>
    </citation>
    <scope>IDENTIFICATION</scope>
</reference>
<dbReference type="WBParaSite" id="PSAMB.scaffold19525size810.g37889.t1">
    <property type="protein sequence ID" value="PSAMB.scaffold19525size810.g37889.t1"/>
    <property type="gene ID" value="PSAMB.scaffold19525size810.g37889"/>
</dbReference>
<dbReference type="PROSITE" id="PS50069">
    <property type="entry name" value="CULLIN_2"/>
    <property type="match status" value="1"/>
</dbReference>
<dbReference type="Pfam" id="PF00888">
    <property type="entry name" value="Cullin"/>
    <property type="match status" value="1"/>
</dbReference>
<dbReference type="AlphaFoldDB" id="A0A914VGD4"/>
<sequence length="86" mass="9630">MLATRLIHSASVSMDAEESMITKLKQACGYEFTSKLSRMFTDVGLSKELTDKFLEFVRSNNETLDVQMQILVLQAGAWPLSTNLQA</sequence>
<dbReference type="Proteomes" id="UP000887566">
    <property type="component" value="Unplaced"/>
</dbReference>
<evidence type="ECO:0000313" key="4">
    <source>
        <dbReference type="Proteomes" id="UP000887566"/>
    </source>
</evidence>